<evidence type="ECO:0000313" key="2">
    <source>
        <dbReference type="Proteomes" id="UP000005877"/>
    </source>
</evidence>
<keyword evidence="1" id="KW-0614">Plasmid</keyword>
<accession>G7WRM2</accession>
<dbReference type="HOGENOM" id="CLU_202286_0_0_2"/>
<keyword evidence="2" id="KW-1185">Reference proteome</keyword>
<gene>
    <name evidence="1" type="ordered locus">Mhar_2413</name>
</gene>
<dbReference type="KEGG" id="mhi:Mhar_2413"/>
<reference evidence="1 2" key="1">
    <citation type="journal article" date="2012" name="PLoS ONE">
        <title>The genome characteristics and predicted function of methyl-group oxidation pathway in the obligate aceticlastic methanogens, Methanosaeta spp.</title>
        <authorList>
            <person name="Zhu J."/>
            <person name="Zheng H."/>
            <person name="Ai G."/>
            <person name="Zhang G."/>
            <person name="Liu D."/>
            <person name="Liu X."/>
            <person name="Dong X."/>
        </authorList>
    </citation>
    <scope>NUCLEOTIDE SEQUENCE [LARGE SCALE GENOMIC DNA]</scope>
    <source>
        <strain evidence="2">6Ac</strain>
        <plasmid evidence="2">Plasmid pH6Ac</plasmid>
    </source>
</reference>
<sequence>MSLKRKRVQVVFTVEQWALIEKFRGDLGDGDAEIVRNIVLAWLSEKSIISTNAKAKMSNPLPSR</sequence>
<name>G7WRM2_METH6</name>
<protein>
    <recommendedName>
        <fullName evidence="3">CopG family transcriptional regulator</fullName>
    </recommendedName>
</protein>
<dbReference type="PATRIC" id="fig|1110509.7.peg.2662"/>
<dbReference type="GeneID" id="68748894"/>
<evidence type="ECO:0008006" key="3">
    <source>
        <dbReference type="Google" id="ProtNLM"/>
    </source>
</evidence>
<dbReference type="Proteomes" id="UP000005877">
    <property type="component" value="Plasmid pH6Ac"/>
</dbReference>
<dbReference type="AlphaFoldDB" id="G7WRM2"/>
<geneLocation type="plasmid" evidence="1 2">
    <name>pH6Ac</name>
</geneLocation>
<evidence type="ECO:0000313" key="1">
    <source>
        <dbReference type="EMBL" id="AET65763.1"/>
    </source>
</evidence>
<organism evidence="1 2">
    <name type="scientific">Methanothrix harundinacea (strain 6Ac)</name>
    <name type="common">Methanosaeta harundinacea</name>
    <dbReference type="NCBI Taxonomy" id="1110509"/>
    <lineage>
        <taxon>Archaea</taxon>
        <taxon>Methanobacteriati</taxon>
        <taxon>Methanobacteriota</taxon>
        <taxon>Stenosarchaea group</taxon>
        <taxon>Methanomicrobia</taxon>
        <taxon>Methanotrichales</taxon>
        <taxon>Methanotrichaceae</taxon>
        <taxon>Methanothrix</taxon>
    </lineage>
</organism>
<proteinExistence type="predicted"/>
<dbReference type="EMBL" id="CP003118">
    <property type="protein sequence ID" value="AET65763.1"/>
    <property type="molecule type" value="Genomic_DNA"/>
</dbReference>
<dbReference type="RefSeq" id="WP_014271927.1">
    <property type="nucleotide sequence ID" value="NC_016637.1"/>
</dbReference>